<evidence type="ECO:0000256" key="2">
    <source>
        <dbReference type="ARBA" id="ARBA00022475"/>
    </source>
</evidence>
<feature type="transmembrane region" description="Helical" evidence="8">
    <location>
        <begin position="302"/>
        <end position="328"/>
    </location>
</feature>
<dbReference type="PANTHER" id="PTHR30572:SF4">
    <property type="entry name" value="ABC TRANSPORTER PERMEASE YTRF"/>
    <property type="match status" value="1"/>
</dbReference>
<feature type="transmembrane region" description="Helical" evidence="8">
    <location>
        <begin position="773"/>
        <end position="799"/>
    </location>
</feature>
<evidence type="ECO:0000256" key="1">
    <source>
        <dbReference type="ARBA" id="ARBA00004651"/>
    </source>
</evidence>
<comment type="subcellular location">
    <subcellularLocation>
        <location evidence="1">Cell membrane</location>
        <topology evidence="1">Multi-pass membrane protein</topology>
    </subcellularLocation>
</comment>
<feature type="transmembrane region" description="Helical" evidence="8">
    <location>
        <begin position="395"/>
        <end position="422"/>
    </location>
</feature>
<keyword evidence="2" id="KW-1003">Cell membrane</keyword>
<feature type="domain" description="ABC3 transporter permease C-terminal" evidence="9">
    <location>
        <begin position="779"/>
        <end position="894"/>
    </location>
</feature>
<proteinExistence type="inferred from homology"/>
<keyword evidence="4 8" id="KW-1133">Transmembrane helix</keyword>
<evidence type="ECO:0000256" key="6">
    <source>
        <dbReference type="ARBA" id="ARBA00038076"/>
    </source>
</evidence>
<feature type="region of interest" description="Disordered" evidence="7">
    <location>
        <begin position="112"/>
        <end position="167"/>
    </location>
</feature>
<keyword evidence="3 8" id="KW-0812">Transmembrane</keyword>
<accession>A0A2Z3YQ61</accession>
<evidence type="ECO:0000313" key="11">
    <source>
        <dbReference type="Proteomes" id="UP000247696"/>
    </source>
</evidence>
<dbReference type="AlphaFoldDB" id="A0A2Z3YQ61"/>
<evidence type="ECO:0000313" key="10">
    <source>
        <dbReference type="EMBL" id="AWT26888.1"/>
    </source>
</evidence>
<organism evidence="10 11">
    <name type="scientific">Corynebacterium provencense</name>
    <dbReference type="NCBI Taxonomy" id="1737425"/>
    <lineage>
        <taxon>Bacteria</taxon>
        <taxon>Bacillati</taxon>
        <taxon>Actinomycetota</taxon>
        <taxon>Actinomycetes</taxon>
        <taxon>Mycobacteriales</taxon>
        <taxon>Corynebacteriaceae</taxon>
        <taxon>Corynebacterium</taxon>
    </lineage>
</organism>
<evidence type="ECO:0000256" key="5">
    <source>
        <dbReference type="ARBA" id="ARBA00023136"/>
    </source>
</evidence>
<evidence type="ECO:0000256" key="8">
    <source>
        <dbReference type="SAM" id="Phobius"/>
    </source>
</evidence>
<dbReference type="EMBL" id="CP024988">
    <property type="protein sequence ID" value="AWT26888.1"/>
    <property type="molecule type" value="Genomic_DNA"/>
</dbReference>
<reference evidence="11" key="1">
    <citation type="submission" date="2017-11" db="EMBL/GenBank/DDBJ databases">
        <title>Otitis media/interna in a cat caused by the recently described species Corynebacterium provencense.</title>
        <authorList>
            <person name="Kittl S."/>
            <person name="Brodard I."/>
            <person name="Rychener L."/>
            <person name="Jores J."/>
            <person name="Roosje P."/>
            <person name="Gobeli Brawand S."/>
        </authorList>
    </citation>
    <scope>NUCLEOTIDE SEQUENCE [LARGE SCALE GENOMIC DNA]</scope>
    <source>
        <strain evidence="11">17KM38</strain>
    </source>
</reference>
<dbReference type="GO" id="GO:0022857">
    <property type="term" value="F:transmembrane transporter activity"/>
    <property type="evidence" value="ECO:0007669"/>
    <property type="project" value="TreeGrafter"/>
</dbReference>
<dbReference type="OrthoDB" id="9780560at2"/>
<feature type="transmembrane region" description="Helical" evidence="8">
    <location>
        <begin position="35"/>
        <end position="58"/>
    </location>
</feature>
<dbReference type="Proteomes" id="UP000247696">
    <property type="component" value="Chromosome"/>
</dbReference>
<evidence type="ECO:0000256" key="4">
    <source>
        <dbReference type="ARBA" id="ARBA00022989"/>
    </source>
</evidence>
<feature type="transmembrane region" description="Helical" evidence="8">
    <location>
        <begin position="860"/>
        <end position="884"/>
    </location>
</feature>
<gene>
    <name evidence="10" type="primary">ytrF_2</name>
    <name evidence="10" type="ORF">Csp1_21270</name>
</gene>
<name>A0A2Z3YQ61_9CORY</name>
<evidence type="ECO:0000259" key="9">
    <source>
        <dbReference type="Pfam" id="PF02687"/>
    </source>
</evidence>
<dbReference type="PANTHER" id="PTHR30572">
    <property type="entry name" value="MEMBRANE COMPONENT OF TRANSPORTER-RELATED"/>
    <property type="match status" value="1"/>
</dbReference>
<feature type="transmembrane region" description="Helical" evidence="8">
    <location>
        <begin position="540"/>
        <end position="561"/>
    </location>
</feature>
<evidence type="ECO:0000256" key="3">
    <source>
        <dbReference type="ARBA" id="ARBA00022692"/>
    </source>
</evidence>
<feature type="compositionally biased region" description="Polar residues" evidence="7">
    <location>
        <begin position="138"/>
        <end position="148"/>
    </location>
</feature>
<feature type="transmembrane region" description="Helical" evidence="8">
    <location>
        <begin position="443"/>
        <end position="466"/>
    </location>
</feature>
<protein>
    <submittedName>
        <fullName evidence="10">ABC transporter permease YtrF</fullName>
    </submittedName>
</protein>
<dbReference type="InterPro" id="IPR050250">
    <property type="entry name" value="Macrolide_Exporter_MacB"/>
</dbReference>
<keyword evidence="11" id="KW-1185">Reference proteome</keyword>
<feature type="transmembrane region" description="Helical" evidence="8">
    <location>
        <begin position="349"/>
        <end position="375"/>
    </location>
</feature>
<feature type="domain" description="ABC3 transporter permease C-terminal" evidence="9">
    <location>
        <begin position="306"/>
        <end position="425"/>
    </location>
</feature>
<keyword evidence="5 8" id="KW-0472">Membrane</keyword>
<feature type="transmembrane region" description="Helical" evidence="8">
    <location>
        <begin position="826"/>
        <end position="848"/>
    </location>
</feature>
<feature type="compositionally biased region" description="Gly residues" evidence="7">
    <location>
        <begin position="206"/>
        <end position="219"/>
    </location>
</feature>
<comment type="similarity">
    <text evidence="6">Belongs to the ABC-4 integral membrane protein family.</text>
</comment>
<dbReference type="Pfam" id="PF02687">
    <property type="entry name" value="FtsX"/>
    <property type="match status" value="2"/>
</dbReference>
<evidence type="ECO:0000256" key="7">
    <source>
        <dbReference type="SAM" id="MobiDB-lite"/>
    </source>
</evidence>
<dbReference type="GO" id="GO:0005886">
    <property type="term" value="C:plasma membrane"/>
    <property type="evidence" value="ECO:0007669"/>
    <property type="project" value="UniProtKB-SubCell"/>
</dbReference>
<dbReference type="KEGG" id="cpre:Csp1_21270"/>
<dbReference type="InterPro" id="IPR003838">
    <property type="entry name" value="ABC3_permease_C"/>
</dbReference>
<feature type="region of interest" description="Disordered" evidence="7">
    <location>
        <begin position="195"/>
        <end position="219"/>
    </location>
</feature>
<feature type="transmembrane region" description="Helical" evidence="8">
    <location>
        <begin position="486"/>
        <end position="508"/>
    </location>
</feature>
<sequence length="900" mass="90219">MTRDHTRDERSPARAWGTVLRLSLRSLRSSAPRQFLSVLAIAVAVAFLTSTQMLISVLNTTASSMMSSGYEGVDVVVRPGQGSTELDPSFPDRIASLQDVSSVSVDDRRTVSVTLPDGTPADTAGHRVHLEPWPINGKGSTRGQSQIPGESSAGEGSGEDPTVSGSSEAYIPASTVQGDLHPGSIVVVEDSTGDYSLALQDPPEGGVAGGTAGTGGTPGTAGGGGDIAVYLPAGEYMARYGADGVPEIHVAVAESSSAESVAASVSALLTSPDAPAPDVRTGAELVAEAEKTTRDTIGFIPYLLYAFVGTALLATAFTIFNTFTTTVVRRQRDTALLRSLGMTRGQTVAAILIEALSCAVAGSAAGVVVGLLVVRSVVPAVGRRLSDVSLTVPELTVVSVALPVAVGVGVTLAGALLPALRAGRVSATEALRRSGAPRRGPRWGRVLVGLMLLTAALALCLAGRLLSGAGTGARVGLAGVGTVAGFAGVYLVSPAVLHGLVTVMVPVVSALTRRLPVSGAALRLAVAQGRRDPARTAGAAFALTLGLALTTVTGSLGASVVNGVTTAVNSEVTADLVVSSADGLTGEPVPGPAVSAVQDAPGVASTYTVGKAALIVGTAGDGVVLASVSDGDPTTALDVGETEGTTDLSDGEGVTMSASFARQHGWTVGDTVDIAVPGQPASARMPLVGTYGHSRLLGDVVVSSTAFWKLAPGSRGLGGHRTLAVAVTGDGSQDAATLREGIAGAVSRYPAVDVQTPQEFAGQQTKLVDRFTALVYALCALAVLVAVAGVANTLALSVVERRREIGMLRAVGASRGFVRRTLTAEAVLTSVYGAVVGVVTGLAAGYGLQGALGGVGLTALVVPGGLVLGVLVGSVVVGVVSAVVPAVRAARIPPLDAVED</sequence>
<dbReference type="RefSeq" id="WP_110481905.1">
    <property type="nucleotide sequence ID" value="NZ_CP024988.1"/>
</dbReference>
<dbReference type="STRING" id="1737425.GCA_900049755_02739"/>